<evidence type="ECO:0000313" key="25">
    <source>
        <dbReference type="EMBL" id="GAA2093097.1"/>
    </source>
</evidence>
<evidence type="ECO:0000256" key="11">
    <source>
        <dbReference type="ARBA" id="ARBA00023136"/>
    </source>
</evidence>
<evidence type="ECO:0000256" key="2">
    <source>
        <dbReference type="ARBA" id="ARBA00004496"/>
    </source>
</evidence>
<evidence type="ECO:0000256" key="15">
    <source>
        <dbReference type="ARBA" id="ARBA00038456"/>
    </source>
</evidence>
<evidence type="ECO:0000256" key="12">
    <source>
        <dbReference type="ARBA" id="ARBA00023273"/>
    </source>
</evidence>
<dbReference type="InterPro" id="IPR006683">
    <property type="entry name" value="Thioestr_dom"/>
</dbReference>
<dbReference type="CDD" id="cd03443">
    <property type="entry name" value="PaaI_thioesterase"/>
    <property type="match status" value="1"/>
</dbReference>
<keyword evidence="12" id="KW-0966">Cell projection</keyword>
<dbReference type="SUPFAM" id="SSF54637">
    <property type="entry name" value="Thioesterase/thiol ester dehydrase-isomerase"/>
    <property type="match status" value="1"/>
</dbReference>
<evidence type="ECO:0000256" key="3">
    <source>
        <dbReference type="ARBA" id="ARBA00004632"/>
    </source>
</evidence>
<comment type="subcellular location">
    <subcellularLocation>
        <location evidence="3">Cell projection</location>
        <location evidence="3">Ruffle membrane</location>
    </subcellularLocation>
    <subcellularLocation>
        <location evidence="2">Cytoplasm</location>
    </subcellularLocation>
    <subcellularLocation>
        <location evidence="1">Membrane</location>
        <topology evidence="1">Peripheral membrane protein</topology>
    </subcellularLocation>
</comment>
<comment type="similarity">
    <text evidence="15">Belongs to the THEM4/THEM5 thioesterase family.</text>
</comment>
<comment type="caution">
    <text evidence="25">The sequence shown here is derived from an EMBL/GenBank/DDBJ whole genome shotgun (WGS) entry which is preliminary data.</text>
</comment>
<comment type="catalytic activity">
    <reaction evidence="13">
        <text>(5Z,8Z,11Z,14Z)-eicosatetraenoyl-CoA + H2O = (5Z,8Z,11Z,14Z)-eicosatetraenoate + CoA + H(+)</text>
        <dbReference type="Rhea" id="RHEA:40151"/>
        <dbReference type="ChEBI" id="CHEBI:15377"/>
        <dbReference type="ChEBI" id="CHEBI:15378"/>
        <dbReference type="ChEBI" id="CHEBI:32395"/>
        <dbReference type="ChEBI" id="CHEBI:57287"/>
        <dbReference type="ChEBI" id="CHEBI:57368"/>
    </reaction>
    <physiologicalReaction direction="left-to-right" evidence="13">
        <dbReference type="Rhea" id="RHEA:40152"/>
    </physiologicalReaction>
</comment>
<evidence type="ECO:0000256" key="5">
    <source>
        <dbReference type="ARBA" id="ARBA00022490"/>
    </source>
</evidence>
<evidence type="ECO:0000256" key="7">
    <source>
        <dbReference type="ARBA" id="ARBA00022801"/>
    </source>
</evidence>
<keyword evidence="5" id="KW-0963">Cytoplasm</keyword>
<dbReference type="PANTHER" id="PTHR12418">
    <property type="entry name" value="ACYL-COENZYME A THIOESTERASE THEM4"/>
    <property type="match status" value="1"/>
</dbReference>
<keyword evidence="6" id="KW-0053">Apoptosis</keyword>
<evidence type="ECO:0000256" key="18">
    <source>
        <dbReference type="ARBA" id="ARBA00043210"/>
    </source>
</evidence>
<evidence type="ECO:0000256" key="6">
    <source>
        <dbReference type="ARBA" id="ARBA00022703"/>
    </source>
</evidence>
<evidence type="ECO:0000259" key="24">
    <source>
        <dbReference type="Pfam" id="PF03061"/>
    </source>
</evidence>
<dbReference type="EMBL" id="BAAAPZ010000003">
    <property type="protein sequence ID" value="GAA2093097.1"/>
    <property type="molecule type" value="Genomic_DNA"/>
</dbReference>
<evidence type="ECO:0000256" key="10">
    <source>
        <dbReference type="ARBA" id="ARBA00023098"/>
    </source>
</evidence>
<comment type="catalytic activity">
    <reaction evidence="19">
        <text>octanoyl-CoA + H2O = octanoate + CoA + H(+)</text>
        <dbReference type="Rhea" id="RHEA:30143"/>
        <dbReference type="ChEBI" id="CHEBI:15377"/>
        <dbReference type="ChEBI" id="CHEBI:15378"/>
        <dbReference type="ChEBI" id="CHEBI:25646"/>
        <dbReference type="ChEBI" id="CHEBI:57287"/>
        <dbReference type="ChEBI" id="CHEBI:57386"/>
    </reaction>
    <physiologicalReaction direction="left-to-right" evidence="19">
        <dbReference type="Rhea" id="RHEA:30144"/>
    </physiologicalReaction>
</comment>
<sequence>MSVSPFAEHTTRLTRSLINALVSEHDDAALASRVREIAADLSAAAEDPSVVEIRDPMRPRSRFRLDLTPASSARNPIAPPLEIRHRVRGAAEDDGTAESYADVVLPLQYQGPPGRVHGGIVALMLDQVLGDAAHASGLPPAFTRELTLTYDAGTPLNSTVRVSGRISRIEGRKRFMEGEITADGVVTARARGLWISPREQSAPASSRS</sequence>
<evidence type="ECO:0000256" key="20">
    <source>
        <dbReference type="ARBA" id="ARBA00047734"/>
    </source>
</evidence>
<evidence type="ECO:0000256" key="13">
    <source>
        <dbReference type="ARBA" id="ARBA00035852"/>
    </source>
</evidence>
<evidence type="ECO:0000256" key="17">
    <source>
        <dbReference type="ARBA" id="ARBA00040123"/>
    </source>
</evidence>
<evidence type="ECO:0000313" key="26">
    <source>
        <dbReference type="Proteomes" id="UP001500984"/>
    </source>
</evidence>
<dbReference type="Pfam" id="PF03061">
    <property type="entry name" value="4HBT"/>
    <property type="match status" value="1"/>
</dbReference>
<keyword evidence="10" id="KW-0443">Lipid metabolism</keyword>
<dbReference type="Gene3D" id="3.10.129.10">
    <property type="entry name" value="Hotdog Thioesterase"/>
    <property type="match status" value="1"/>
</dbReference>
<keyword evidence="4" id="KW-1003">Cell membrane</keyword>
<name>A0ABP5I390_9MICO</name>
<reference evidence="26" key="1">
    <citation type="journal article" date="2019" name="Int. J. Syst. Evol. Microbiol.">
        <title>The Global Catalogue of Microorganisms (GCM) 10K type strain sequencing project: providing services to taxonomists for standard genome sequencing and annotation.</title>
        <authorList>
            <consortium name="The Broad Institute Genomics Platform"/>
            <consortium name="The Broad Institute Genome Sequencing Center for Infectious Disease"/>
            <person name="Wu L."/>
            <person name="Ma J."/>
        </authorList>
    </citation>
    <scope>NUCLEOTIDE SEQUENCE [LARGE SCALE GENOMIC DNA]</scope>
    <source>
        <strain evidence="26">JCM 15900</strain>
    </source>
</reference>
<feature type="domain" description="Thioesterase" evidence="24">
    <location>
        <begin position="114"/>
        <end position="184"/>
    </location>
</feature>
<evidence type="ECO:0000256" key="16">
    <source>
        <dbReference type="ARBA" id="ARBA00038848"/>
    </source>
</evidence>
<dbReference type="Proteomes" id="UP001500984">
    <property type="component" value="Unassembled WGS sequence"/>
</dbReference>
<dbReference type="EC" id="3.1.2.2" evidence="16"/>
<keyword evidence="7" id="KW-0378">Hydrolase</keyword>
<evidence type="ECO:0000256" key="8">
    <source>
        <dbReference type="ARBA" id="ARBA00022832"/>
    </source>
</evidence>
<dbReference type="RefSeq" id="WP_291798215.1">
    <property type="nucleotide sequence ID" value="NZ_BAAAPZ010000003.1"/>
</dbReference>
<comment type="catalytic activity">
    <reaction evidence="22">
        <text>dodecanoyl-CoA + H2O = dodecanoate + CoA + H(+)</text>
        <dbReference type="Rhea" id="RHEA:30135"/>
        <dbReference type="ChEBI" id="CHEBI:15377"/>
        <dbReference type="ChEBI" id="CHEBI:15378"/>
        <dbReference type="ChEBI" id="CHEBI:18262"/>
        <dbReference type="ChEBI" id="CHEBI:57287"/>
        <dbReference type="ChEBI" id="CHEBI:57375"/>
    </reaction>
    <physiologicalReaction direction="left-to-right" evidence="22">
        <dbReference type="Rhea" id="RHEA:30136"/>
    </physiologicalReaction>
</comment>
<evidence type="ECO:0000256" key="21">
    <source>
        <dbReference type="ARBA" id="ARBA00047969"/>
    </source>
</evidence>
<keyword evidence="8" id="KW-0276">Fatty acid metabolism</keyword>
<evidence type="ECO:0000256" key="1">
    <source>
        <dbReference type="ARBA" id="ARBA00004170"/>
    </source>
</evidence>
<keyword evidence="11" id="KW-0472">Membrane</keyword>
<evidence type="ECO:0000256" key="19">
    <source>
        <dbReference type="ARBA" id="ARBA00047588"/>
    </source>
</evidence>
<protein>
    <recommendedName>
        <fullName evidence="17">Acyl-coenzyme A thioesterase THEM4</fullName>
        <ecNumber evidence="16">3.1.2.2</ecNumber>
    </recommendedName>
    <alternativeName>
        <fullName evidence="18">Thioesterase superfamily member 4</fullName>
    </alternativeName>
</protein>
<evidence type="ECO:0000256" key="9">
    <source>
        <dbReference type="ARBA" id="ARBA00022946"/>
    </source>
</evidence>
<proteinExistence type="inferred from homology"/>
<keyword evidence="26" id="KW-1185">Reference proteome</keyword>
<comment type="catalytic activity">
    <reaction evidence="14">
        <text>(9Z)-octadecenoyl-CoA + H2O = (9Z)-octadecenoate + CoA + H(+)</text>
        <dbReference type="Rhea" id="RHEA:40139"/>
        <dbReference type="ChEBI" id="CHEBI:15377"/>
        <dbReference type="ChEBI" id="CHEBI:15378"/>
        <dbReference type="ChEBI" id="CHEBI:30823"/>
        <dbReference type="ChEBI" id="CHEBI:57287"/>
        <dbReference type="ChEBI" id="CHEBI:57387"/>
    </reaction>
    <physiologicalReaction direction="left-to-right" evidence="14">
        <dbReference type="Rhea" id="RHEA:40140"/>
    </physiologicalReaction>
</comment>
<comment type="catalytic activity">
    <reaction evidence="21">
        <text>decanoyl-CoA + H2O = decanoate + CoA + H(+)</text>
        <dbReference type="Rhea" id="RHEA:40059"/>
        <dbReference type="ChEBI" id="CHEBI:15377"/>
        <dbReference type="ChEBI" id="CHEBI:15378"/>
        <dbReference type="ChEBI" id="CHEBI:27689"/>
        <dbReference type="ChEBI" id="CHEBI:57287"/>
        <dbReference type="ChEBI" id="CHEBI:61430"/>
    </reaction>
    <physiologicalReaction direction="left-to-right" evidence="21">
        <dbReference type="Rhea" id="RHEA:40060"/>
    </physiologicalReaction>
</comment>
<dbReference type="InterPro" id="IPR029069">
    <property type="entry name" value="HotDog_dom_sf"/>
</dbReference>
<gene>
    <name evidence="25" type="ORF">GCM10009823_11260</name>
</gene>
<evidence type="ECO:0000256" key="22">
    <source>
        <dbReference type="ARBA" id="ARBA00048074"/>
    </source>
</evidence>
<dbReference type="InterPro" id="IPR052365">
    <property type="entry name" value="THEM4/THEM5_acyl-CoA_thioest"/>
</dbReference>
<evidence type="ECO:0000256" key="23">
    <source>
        <dbReference type="ARBA" id="ARBA00048180"/>
    </source>
</evidence>
<comment type="catalytic activity">
    <reaction evidence="20">
        <text>hexadecanoyl-CoA + H2O = hexadecanoate + CoA + H(+)</text>
        <dbReference type="Rhea" id="RHEA:16645"/>
        <dbReference type="ChEBI" id="CHEBI:7896"/>
        <dbReference type="ChEBI" id="CHEBI:15377"/>
        <dbReference type="ChEBI" id="CHEBI:15378"/>
        <dbReference type="ChEBI" id="CHEBI:57287"/>
        <dbReference type="ChEBI" id="CHEBI:57379"/>
        <dbReference type="EC" id="3.1.2.2"/>
    </reaction>
    <physiologicalReaction direction="left-to-right" evidence="20">
        <dbReference type="Rhea" id="RHEA:16646"/>
    </physiologicalReaction>
</comment>
<dbReference type="PANTHER" id="PTHR12418:SF19">
    <property type="entry name" value="ACYL-COENZYME A THIOESTERASE THEM4"/>
    <property type="match status" value="1"/>
</dbReference>
<organism evidence="25 26">
    <name type="scientific">Brevibacterium salitolerans</name>
    <dbReference type="NCBI Taxonomy" id="1403566"/>
    <lineage>
        <taxon>Bacteria</taxon>
        <taxon>Bacillati</taxon>
        <taxon>Actinomycetota</taxon>
        <taxon>Actinomycetes</taxon>
        <taxon>Micrococcales</taxon>
        <taxon>Brevibacteriaceae</taxon>
        <taxon>Brevibacterium</taxon>
    </lineage>
</organism>
<evidence type="ECO:0000256" key="14">
    <source>
        <dbReference type="ARBA" id="ARBA00037002"/>
    </source>
</evidence>
<evidence type="ECO:0000256" key="4">
    <source>
        <dbReference type="ARBA" id="ARBA00022475"/>
    </source>
</evidence>
<accession>A0ABP5I390</accession>
<keyword evidence="9" id="KW-0809">Transit peptide</keyword>
<comment type="catalytic activity">
    <reaction evidence="23">
        <text>tetradecanoyl-CoA + H2O = tetradecanoate + CoA + H(+)</text>
        <dbReference type="Rhea" id="RHEA:40119"/>
        <dbReference type="ChEBI" id="CHEBI:15377"/>
        <dbReference type="ChEBI" id="CHEBI:15378"/>
        <dbReference type="ChEBI" id="CHEBI:30807"/>
        <dbReference type="ChEBI" id="CHEBI:57287"/>
        <dbReference type="ChEBI" id="CHEBI:57385"/>
    </reaction>
    <physiologicalReaction direction="left-to-right" evidence="23">
        <dbReference type="Rhea" id="RHEA:40120"/>
    </physiologicalReaction>
</comment>